<dbReference type="Proteomes" id="UP000078558">
    <property type="component" value="Chromosome I"/>
</dbReference>
<proteinExistence type="predicted"/>
<dbReference type="OrthoDB" id="5949373at2"/>
<dbReference type="AlphaFoldDB" id="A0A1C3JWU5"/>
<protein>
    <recommendedName>
        <fullName evidence="4">DUF3348 domain-containing protein</fullName>
    </recommendedName>
</protein>
<reference evidence="2 3" key="2">
    <citation type="submission" date="2017-08" db="EMBL/GenBank/DDBJ databases">
        <authorList>
            <person name="de Groot N.N."/>
        </authorList>
    </citation>
    <scope>NUCLEOTIDE SEQUENCE [LARGE SCALE GENOMIC DNA]</scope>
    <source>
        <strain evidence="2">Orrdi1</strain>
    </source>
</reference>
<dbReference type="STRING" id="1851544.ODI_00140"/>
<evidence type="ECO:0008006" key="4">
    <source>
        <dbReference type="Google" id="ProtNLM"/>
    </source>
</evidence>
<keyword evidence="3" id="KW-1185">Reference proteome</keyword>
<evidence type="ECO:0000313" key="3">
    <source>
        <dbReference type="Proteomes" id="UP000078558"/>
    </source>
</evidence>
<reference evidence="1 3" key="1">
    <citation type="submission" date="2016-06" db="EMBL/GenBank/DDBJ databases">
        <authorList>
            <person name="Kjaerup R.B."/>
            <person name="Dalgaard T.S."/>
            <person name="Juul-Madsen H.R."/>
        </authorList>
    </citation>
    <scope>NUCLEOTIDE SEQUENCE [LARGE SCALE GENOMIC DNA]</scope>
    <source>
        <strain evidence="1">Orrdi1</strain>
    </source>
</reference>
<dbReference type="InterPro" id="IPR021783">
    <property type="entry name" value="DUF3348"/>
</dbReference>
<gene>
    <name evidence="1" type="ORF">ODI_00140</name>
    <name evidence="2" type="ORF">ODI_R3525</name>
</gene>
<sequence length="236" mass="25923">MAEASRRARFSGPALVRLLARLADIDATESKQALPDRLSQWLGWSDAITLSAAHNGEPPPVPPGAPVFDDEQGLEVQRLRATLAGAIDDDSPFRGRPGAPAPAPALDYVAYRQHYVFLQKTMDTAISPLRVRLRAMLAARAGEMTRLAVVDALMERTLSPRERVLFGKIPTVLERRFRQLRDDDIAARTDGEDDSAPIAAGPWLDVFRQDMRGVLRAELDVRLQPVEGLLAALRGS</sequence>
<organism evidence="1 3">
    <name type="scientific">Orrella dioscoreae</name>
    <dbReference type="NCBI Taxonomy" id="1851544"/>
    <lineage>
        <taxon>Bacteria</taxon>
        <taxon>Pseudomonadati</taxon>
        <taxon>Pseudomonadota</taxon>
        <taxon>Betaproteobacteria</taxon>
        <taxon>Burkholderiales</taxon>
        <taxon>Alcaligenaceae</taxon>
        <taxon>Orrella</taxon>
    </lineage>
</organism>
<dbReference type="RefSeq" id="WP_067748775.1">
    <property type="nucleotide sequence ID" value="NZ_LT907988.1"/>
</dbReference>
<accession>A0A1C3JWU5</accession>
<evidence type="ECO:0000313" key="2">
    <source>
        <dbReference type="EMBL" id="SOE51558.1"/>
    </source>
</evidence>
<dbReference type="KEGG" id="odi:ODI_R3525"/>
<dbReference type="EMBL" id="FLRC01000001">
    <property type="protein sequence ID" value="SBT23604.1"/>
    <property type="molecule type" value="Genomic_DNA"/>
</dbReference>
<evidence type="ECO:0000313" key="1">
    <source>
        <dbReference type="EMBL" id="SBT23604.1"/>
    </source>
</evidence>
<name>A0A1C3JWU5_9BURK</name>
<dbReference type="Pfam" id="PF11828">
    <property type="entry name" value="DUF3348"/>
    <property type="match status" value="1"/>
</dbReference>
<dbReference type="EMBL" id="LT907988">
    <property type="protein sequence ID" value="SOE51558.1"/>
    <property type="molecule type" value="Genomic_DNA"/>
</dbReference>